<dbReference type="Gene3D" id="1.20.120.330">
    <property type="entry name" value="Nucleotidyltransferases domain 2"/>
    <property type="match status" value="1"/>
</dbReference>
<keyword evidence="3" id="KW-0479">Metal-binding</keyword>
<dbReference type="PANTHER" id="PTHR32439:SF9">
    <property type="entry name" value="BLR3264 PROTEIN"/>
    <property type="match status" value="1"/>
</dbReference>
<feature type="domain" description="Nitrite/Sulfite reductase ferredoxin-like" evidence="9">
    <location>
        <begin position="55"/>
        <end position="117"/>
    </location>
</feature>
<evidence type="ECO:0000259" key="9">
    <source>
        <dbReference type="Pfam" id="PF03460"/>
    </source>
</evidence>
<keyword evidence="4" id="KW-0560">Oxidoreductase</keyword>
<keyword evidence="6" id="KW-0411">Iron-sulfur</keyword>
<evidence type="ECO:0000256" key="5">
    <source>
        <dbReference type="ARBA" id="ARBA00023004"/>
    </source>
</evidence>
<dbReference type="Gene3D" id="3.90.480.10">
    <property type="entry name" value="Sulfite Reductase Hemoprotein,Domain 2"/>
    <property type="match status" value="1"/>
</dbReference>
<dbReference type="PANTHER" id="PTHR32439">
    <property type="entry name" value="FERREDOXIN--NITRITE REDUCTASE, CHLOROPLASTIC"/>
    <property type="match status" value="1"/>
</dbReference>
<evidence type="ECO:0000256" key="2">
    <source>
        <dbReference type="ARBA" id="ARBA00022617"/>
    </source>
</evidence>
<dbReference type="RefSeq" id="WP_097017133.1">
    <property type="nucleotide sequence ID" value="NZ_OBDZ01000006.1"/>
</dbReference>
<dbReference type="SUPFAM" id="SSF64307">
    <property type="entry name" value="SirA-like"/>
    <property type="match status" value="1"/>
</dbReference>
<dbReference type="SUPFAM" id="SSF56014">
    <property type="entry name" value="Nitrite and sulphite reductase 4Fe-4S domain-like"/>
    <property type="match status" value="2"/>
</dbReference>
<feature type="domain" description="UPF0033" evidence="8">
    <location>
        <begin position="708"/>
        <end position="775"/>
    </location>
</feature>
<dbReference type="Gene3D" id="3.30.413.10">
    <property type="entry name" value="Sulfite Reductase Hemoprotein, domain 1"/>
    <property type="match status" value="2"/>
</dbReference>
<dbReference type="InterPro" id="IPR051329">
    <property type="entry name" value="NIR_SIR_4Fe-4S"/>
</dbReference>
<dbReference type="GO" id="GO:0046872">
    <property type="term" value="F:metal ion binding"/>
    <property type="evidence" value="ECO:0007669"/>
    <property type="project" value="UniProtKB-KW"/>
</dbReference>
<keyword evidence="1" id="KW-0004">4Fe-4S</keyword>
<gene>
    <name evidence="10" type="ORF">SAMN06265827_106107</name>
</gene>
<dbReference type="InterPro" id="IPR036868">
    <property type="entry name" value="TusA-like_sf"/>
</dbReference>
<dbReference type="InterPro" id="IPR001455">
    <property type="entry name" value="TusA-like"/>
</dbReference>
<accession>A0A285GBX5</accession>
<evidence type="ECO:0000259" key="8">
    <source>
        <dbReference type="Pfam" id="PF01206"/>
    </source>
</evidence>
<dbReference type="Pfam" id="PF01077">
    <property type="entry name" value="NIR_SIR"/>
    <property type="match status" value="1"/>
</dbReference>
<dbReference type="InterPro" id="IPR006067">
    <property type="entry name" value="NO2/SO3_Rdtase_4Fe4S_dom"/>
</dbReference>
<dbReference type="AlphaFoldDB" id="A0A285GBX5"/>
<dbReference type="GO" id="GO:0051539">
    <property type="term" value="F:4 iron, 4 sulfur cluster binding"/>
    <property type="evidence" value="ECO:0007669"/>
    <property type="project" value="UniProtKB-KW"/>
</dbReference>
<keyword evidence="11" id="KW-1185">Reference proteome</keyword>
<evidence type="ECO:0000256" key="4">
    <source>
        <dbReference type="ARBA" id="ARBA00023002"/>
    </source>
</evidence>
<dbReference type="OrthoDB" id="9803707at2"/>
<dbReference type="STRING" id="1413210.U472_03905"/>
<reference evidence="11" key="1">
    <citation type="submission" date="2017-09" db="EMBL/GenBank/DDBJ databases">
        <authorList>
            <person name="Varghese N."/>
            <person name="Submissions S."/>
        </authorList>
    </citation>
    <scope>NUCLEOTIDE SEQUENCE [LARGE SCALE GENOMIC DNA]</scope>
    <source>
        <strain evidence="11">MSL47</strain>
    </source>
</reference>
<evidence type="ECO:0000256" key="6">
    <source>
        <dbReference type="ARBA" id="ARBA00023014"/>
    </source>
</evidence>
<evidence type="ECO:0000259" key="7">
    <source>
        <dbReference type="Pfam" id="PF01077"/>
    </source>
</evidence>
<dbReference type="GO" id="GO:0016491">
    <property type="term" value="F:oxidoreductase activity"/>
    <property type="evidence" value="ECO:0007669"/>
    <property type="project" value="UniProtKB-KW"/>
</dbReference>
<keyword evidence="5" id="KW-0408">Iron</keyword>
<dbReference type="EMBL" id="OBDZ01000006">
    <property type="protein sequence ID" value="SNY21077.1"/>
    <property type="molecule type" value="Genomic_DNA"/>
</dbReference>
<protein>
    <submittedName>
        <fullName evidence="10">Sulfite reductase (Ferredoxin)</fullName>
    </submittedName>
</protein>
<dbReference type="CDD" id="cd00291">
    <property type="entry name" value="SirA_YedF_YeeD"/>
    <property type="match status" value="1"/>
</dbReference>
<evidence type="ECO:0000256" key="3">
    <source>
        <dbReference type="ARBA" id="ARBA00022723"/>
    </source>
</evidence>
<feature type="domain" description="Nitrite/sulphite reductase 4Fe-4S" evidence="7">
    <location>
        <begin position="127"/>
        <end position="279"/>
    </location>
</feature>
<dbReference type="Pfam" id="PF03460">
    <property type="entry name" value="NIR_SIR_ferr"/>
    <property type="match status" value="2"/>
</dbReference>
<name>A0A285GBX5_9FIRM</name>
<dbReference type="GO" id="GO:0020037">
    <property type="term" value="F:heme binding"/>
    <property type="evidence" value="ECO:0007669"/>
    <property type="project" value="InterPro"/>
</dbReference>
<evidence type="ECO:0000313" key="10">
    <source>
        <dbReference type="EMBL" id="SNY21077.1"/>
    </source>
</evidence>
<evidence type="ECO:0000256" key="1">
    <source>
        <dbReference type="ARBA" id="ARBA00022485"/>
    </source>
</evidence>
<keyword evidence="2" id="KW-0349">Heme</keyword>
<dbReference type="Pfam" id="PF01206">
    <property type="entry name" value="TusA"/>
    <property type="match status" value="1"/>
</dbReference>
<dbReference type="Gene3D" id="3.30.110.40">
    <property type="entry name" value="TusA-like domain"/>
    <property type="match status" value="1"/>
</dbReference>
<organism evidence="10 11">
    <name type="scientific">Orenia metallireducens</name>
    <dbReference type="NCBI Taxonomy" id="1413210"/>
    <lineage>
        <taxon>Bacteria</taxon>
        <taxon>Bacillati</taxon>
        <taxon>Bacillota</taxon>
        <taxon>Clostridia</taxon>
        <taxon>Halanaerobiales</taxon>
        <taxon>Halobacteroidaceae</taxon>
        <taxon>Orenia</taxon>
    </lineage>
</organism>
<dbReference type="InterPro" id="IPR036136">
    <property type="entry name" value="Nit/Sulf_reduc_fer-like_dom_sf"/>
</dbReference>
<dbReference type="InterPro" id="IPR045854">
    <property type="entry name" value="NO2/SO3_Rdtase_4Fe4S_sf"/>
</dbReference>
<proteinExistence type="predicted"/>
<feature type="domain" description="Nitrite/Sulfite reductase ferredoxin-like" evidence="9">
    <location>
        <begin position="316"/>
        <end position="377"/>
    </location>
</feature>
<dbReference type="Proteomes" id="UP000219573">
    <property type="component" value="Unassembled WGS sequence"/>
</dbReference>
<dbReference type="InterPro" id="IPR005117">
    <property type="entry name" value="NiRdtase/SiRdtase_haem-b_fer"/>
</dbReference>
<sequence length="776" mass="86774">MSNRPIFNIPDTVKEDTNNYPKLVERFVAKDLDDARFKGRRVPMGIYSQRGYEPGEERYMVRVRVPGGVVSKEQLKTLNELSKEYGNGYIHITTRQDVQIHQVKIEDTPEVLFKLLEAGLSPRGGGGNTVRNILNSARAGVNPEEAFDTTPHNLALTEYLIKTRSSFNLPRKYKIAFSSDPKDDSLATLNDLGFIATKQDGKKGFKVYGAGGMGGSSELGIVLEEFVEEDKIFHIAEAIKRFFDEHGDRSNKHRARLRFVRKRLGDEEFVNKYKEYLAEVLTEDLEVEELNRYEELRAGKGEKIDLIADYLYAEKVEGYYSLELRMENGDINYDELNLLLELLDDSEISLRTTIKQGLLIRGIKGQDLAGLIEKINQVNPNLVVANMGTMPVSCKGASTCKLGLCVSPNLSEAIREKLITLDDKVQAALPQIYISGCPNVCGQHIIGNIGFEGKAKRYNDRLVPHYALFLGGNVEEGNSKYGEAVIDIPAKRIPEFLAELAKLLAEDGDYNRADFNDYLEKGGKAKIVELAEQFIEIPTYEQNPDIYKDWGKKEDFSLAGRGPGECGAGVMDIIQLDINTAKSNYSKGIKAEDNNELYKAIINAARALLAVRGIDTDKDRVILAEFKTEFIDKNLSDKHYSELLDAALDYKLGDIDSLLSYQDQIDALIERVDFLFNSLNAKLEFELEEVTSDNNNEDKNILGNKVADLRGVKCPMNFVKAKVAIAPLNSGDIIDIYLDEGAPIANVPQSLASEGHEILSKEKREDGSYSLRVKKA</sequence>
<evidence type="ECO:0000313" key="11">
    <source>
        <dbReference type="Proteomes" id="UP000219573"/>
    </source>
</evidence>
<dbReference type="SUPFAM" id="SSF55124">
    <property type="entry name" value="Nitrite/Sulfite reductase N-terminal domain-like"/>
    <property type="match status" value="2"/>
</dbReference>